<keyword evidence="1" id="KW-1133">Transmembrane helix</keyword>
<accession>A0A0F9V5E3</accession>
<evidence type="ECO:0008006" key="3">
    <source>
        <dbReference type="Google" id="ProtNLM"/>
    </source>
</evidence>
<comment type="caution">
    <text evidence="2">The sequence shown here is derived from an EMBL/GenBank/DDBJ whole genome shotgun (WGS) entry which is preliminary data.</text>
</comment>
<gene>
    <name evidence="2" type="ORF">LCGC14_0125370</name>
</gene>
<evidence type="ECO:0000313" key="2">
    <source>
        <dbReference type="EMBL" id="KKO00446.1"/>
    </source>
</evidence>
<keyword evidence="1" id="KW-0812">Transmembrane</keyword>
<dbReference type="EMBL" id="LAZR01000040">
    <property type="protein sequence ID" value="KKO00446.1"/>
    <property type="molecule type" value="Genomic_DNA"/>
</dbReference>
<proteinExistence type="predicted"/>
<organism evidence="2">
    <name type="scientific">marine sediment metagenome</name>
    <dbReference type="NCBI Taxonomy" id="412755"/>
    <lineage>
        <taxon>unclassified sequences</taxon>
        <taxon>metagenomes</taxon>
        <taxon>ecological metagenomes</taxon>
    </lineage>
</organism>
<sequence>MDIIIGALLGAVVMAGLGYLLVRQRVSSADNRAIDNEAKFRALDRQLHENEARFLQLKNTMDLENHENMKAQREKYLNEGIETGKSISAKDHQIEVTNLRAEFRQQLSEERQKAEDNGKRLARAEFESQSKAFGVSIKPYVLIEKSNGLLWNDSKAQVGYLYQLLVNGIPAFQPHIVIEKTEIDRQANQQNIDKLVELATRFADGAVRTYLGGSSGAMLEIGEPIVQEVKKK</sequence>
<keyword evidence="1" id="KW-0472">Membrane</keyword>
<reference evidence="2" key="1">
    <citation type="journal article" date="2015" name="Nature">
        <title>Complex archaea that bridge the gap between prokaryotes and eukaryotes.</title>
        <authorList>
            <person name="Spang A."/>
            <person name="Saw J.H."/>
            <person name="Jorgensen S.L."/>
            <person name="Zaremba-Niedzwiedzka K."/>
            <person name="Martijn J."/>
            <person name="Lind A.E."/>
            <person name="van Eijk R."/>
            <person name="Schleper C."/>
            <person name="Guy L."/>
            <person name="Ettema T.J."/>
        </authorList>
    </citation>
    <scope>NUCLEOTIDE SEQUENCE</scope>
</reference>
<evidence type="ECO:0000256" key="1">
    <source>
        <dbReference type="SAM" id="Phobius"/>
    </source>
</evidence>
<protein>
    <recommendedName>
        <fullName evidence="3">DNA recombination protein RmuC</fullName>
    </recommendedName>
</protein>
<feature type="transmembrane region" description="Helical" evidence="1">
    <location>
        <begin position="6"/>
        <end position="22"/>
    </location>
</feature>
<name>A0A0F9V5E3_9ZZZZ</name>
<dbReference type="AlphaFoldDB" id="A0A0F9V5E3"/>